<dbReference type="EMBL" id="BIFR01000001">
    <property type="protein sequence ID" value="GCE12031.1"/>
    <property type="molecule type" value="Genomic_DNA"/>
</dbReference>
<name>A0A401ZYW6_9CHLR</name>
<reference evidence="4" key="1">
    <citation type="submission" date="2018-12" db="EMBL/GenBank/DDBJ databases">
        <title>Tengunoibacter tsumagoiensis gen. nov., sp. nov., Dictyobacter kobayashii sp. nov., D. alpinus sp. nov., and D. joshuensis sp. nov. and description of Dictyobacteraceae fam. nov. within the order Ktedonobacterales isolated from Tengu-no-mugimeshi.</title>
        <authorList>
            <person name="Wang C.M."/>
            <person name="Zheng Y."/>
            <person name="Sakai Y."/>
            <person name="Toyoda A."/>
            <person name="Minakuchi Y."/>
            <person name="Abe K."/>
            <person name="Yokota A."/>
            <person name="Yabe S."/>
        </authorList>
    </citation>
    <scope>NUCLEOTIDE SEQUENCE [LARGE SCALE GENOMIC DNA]</scope>
    <source>
        <strain evidence="4">Uno3</strain>
    </source>
</reference>
<keyword evidence="1" id="KW-0677">Repeat</keyword>
<evidence type="ECO:0000256" key="1">
    <source>
        <dbReference type="ARBA" id="ARBA00022737"/>
    </source>
</evidence>
<dbReference type="InterPro" id="IPR051685">
    <property type="entry name" value="Ycf3/AcsC/BcsC/TPR_MFPF"/>
</dbReference>
<dbReference type="Pfam" id="PF13431">
    <property type="entry name" value="TPR_17"/>
    <property type="match status" value="1"/>
</dbReference>
<dbReference type="Proteomes" id="UP000287352">
    <property type="component" value="Unassembled WGS sequence"/>
</dbReference>
<comment type="caution">
    <text evidence="3">The sequence shown here is derived from an EMBL/GenBank/DDBJ whole genome shotgun (WGS) entry which is preliminary data.</text>
</comment>
<dbReference type="RefSeq" id="WP_126579695.1">
    <property type="nucleotide sequence ID" value="NZ_BIFR01000001.1"/>
</dbReference>
<protein>
    <submittedName>
        <fullName evidence="3">Uncharacterized protein</fullName>
    </submittedName>
</protein>
<evidence type="ECO:0000256" key="2">
    <source>
        <dbReference type="ARBA" id="ARBA00022803"/>
    </source>
</evidence>
<dbReference type="Gene3D" id="1.25.40.10">
    <property type="entry name" value="Tetratricopeptide repeat domain"/>
    <property type="match status" value="1"/>
</dbReference>
<proteinExistence type="predicted"/>
<dbReference type="Pfam" id="PF13181">
    <property type="entry name" value="TPR_8"/>
    <property type="match status" value="1"/>
</dbReference>
<evidence type="ECO:0000313" key="3">
    <source>
        <dbReference type="EMBL" id="GCE12031.1"/>
    </source>
</evidence>
<dbReference type="PANTHER" id="PTHR44943:SF8">
    <property type="entry name" value="TPR REPEAT-CONTAINING PROTEIN MJ0263"/>
    <property type="match status" value="1"/>
</dbReference>
<dbReference type="OrthoDB" id="163044at2"/>
<dbReference type="InterPro" id="IPR019734">
    <property type="entry name" value="TPR_rpt"/>
</dbReference>
<organism evidence="3 4">
    <name type="scientific">Tengunoibacter tsumagoiensis</name>
    <dbReference type="NCBI Taxonomy" id="2014871"/>
    <lineage>
        <taxon>Bacteria</taxon>
        <taxon>Bacillati</taxon>
        <taxon>Chloroflexota</taxon>
        <taxon>Ktedonobacteria</taxon>
        <taxon>Ktedonobacterales</taxon>
        <taxon>Dictyobacteraceae</taxon>
        <taxon>Tengunoibacter</taxon>
    </lineage>
</organism>
<dbReference type="AlphaFoldDB" id="A0A401ZYW6"/>
<keyword evidence="2" id="KW-0802">TPR repeat</keyword>
<evidence type="ECO:0000313" key="4">
    <source>
        <dbReference type="Proteomes" id="UP000287352"/>
    </source>
</evidence>
<dbReference type="SUPFAM" id="SSF48452">
    <property type="entry name" value="TPR-like"/>
    <property type="match status" value="1"/>
</dbReference>
<accession>A0A401ZYW6</accession>
<gene>
    <name evidence="3" type="ORF">KTT_18900</name>
</gene>
<keyword evidence="4" id="KW-1185">Reference proteome</keyword>
<sequence length="127" mass="14490">MSILEEKTKQQAQFWLEYCQQLSATIRYVEALKAAERAVALDQTNAEAWYMKGTCLAMLARYPEALADFELSIQHDGHYAPAWDGKAWVLGILGRREEALAAVERALVLDPTSYEAHKRKKRLEGFE</sequence>
<dbReference type="SMART" id="SM00028">
    <property type="entry name" value="TPR"/>
    <property type="match status" value="2"/>
</dbReference>
<dbReference type="InterPro" id="IPR011990">
    <property type="entry name" value="TPR-like_helical_dom_sf"/>
</dbReference>
<dbReference type="PANTHER" id="PTHR44943">
    <property type="entry name" value="CELLULOSE SYNTHASE OPERON PROTEIN C"/>
    <property type="match status" value="1"/>
</dbReference>